<reference evidence="1 2" key="1">
    <citation type="submission" date="2024-07" db="EMBL/GenBank/DDBJ databases">
        <title>Novosphingobium kalidii RD2P27.</title>
        <authorList>
            <person name="Sun J.-Q."/>
        </authorList>
    </citation>
    <scope>NUCLEOTIDE SEQUENCE [LARGE SCALE GENOMIC DNA]</scope>
    <source>
        <strain evidence="1 2">RD2P27</strain>
    </source>
</reference>
<dbReference type="Proteomes" id="UP001548713">
    <property type="component" value="Unassembled WGS sequence"/>
</dbReference>
<evidence type="ECO:0000313" key="2">
    <source>
        <dbReference type="Proteomes" id="UP001548713"/>
    </source>
</evidence>
<gene>
    <name evidence="1" type="ORF">ABVV53_12595</name>
</gene>
<evidence type="ECO:0000313" key="1">
    <source>
        <dbReference type="EMBL" id="MET1756287.1"/>
    </source>
</evidence>
<keyword evidence="2" id="KW-1185">Reference proteome</keyword>
<proteinExistence type="predicted"/>
<accession>A0ABV2D342</accession>
<organism evidence="1 2">
    <name type="scientific">Novosphingobium kalidii</name>
    <dbReference type="NCBI Taxonomy" id="3230299"/>
    <lineage>
        <taxon>Bacteria</taxon>
        <taxon>Pseudomonadati</taxon>
        <taxon>Pseudomonadota</taxon>
        <taxon>Alphaproteobacteria</taxon>
        <taxon>Sphingomonadales</taxon>
        <taxon>Sphingomonadaceae</taxon>
        <taxon>Novosphingobium</taxon>
    </lineage>
</organism>
<sequence>MIAAAVGRSGMMGSVATGKTIAGRRGPISGGPITAGMAGAIAKYGKAGAIDAPPSRGTVRKKTFADALEFAFRRVSPLLPVKGGDAVREPSRRDVALNKSDPVGAGRVEDQGVSTIGVSSSVNQVMGVVPHDSW</sequence>
<name>A0ABV2D342_9SPHN</name>
<dbReference type="RefSeq" id="WP_353984776.1">
    <property type="nucleotide sequence ID" value="NZ_JBEWLY010000019.1"/>
</dbReference>
<dbReference type="EMBL" id="JBEWLY010000019">
    <property type="protein sequence ID" value="MET1756287.1"/>
    <property type="molecule type" value="Genomic_DNA"/>
</dbReference>
<protein>
    <submittedName>
        <fullName evidence="1">Uncharacterized protein</fullName>
    </submittedName>
</protein>
<comment type="caution">
    <text evidence="1">The sequence shown here is derived from an EMBL/GenBank/DDBJ whole genome shotgun (WGS) entry which is preliminary data.</text>
</comment>